<protein>
    <submittedName>
        <fullName evidence="3">Uncharacterized protein</fullName>
    </submittedName>
</protein>
<evidence type="ECO:0000313" key="3">
    <source>
        <dbReference type="EMBL" id="QHT19521.1"/>
    </source>
</evidence>
<name>A0A6C0DSL7_9ZZZZ</name>
<accession>A0A6C0DSL7</accession>
<dbReference type="AlphaFoldDB" id="A0A6C0DSL7"/>
<reference evidence="3" key="1">
    <citation type="journal article" date="2020" name="Nature">
        <title>Giant virus diversity and host interactions through global metagenomics.</title>
        <authorList>
            <person name="Schulz F."/>
            <person name="Roux S."/>
            <person name="Paez-Espino D."/>
            <person name="Jungbluth S."/>
            <person name="Walsh D.A."/>
            <person name="Denef V.J."/>
            <person name="McMahon K.D."/>
            <person name="Konstantinidis K.T."/>
            <person name="Eloe-Fadrosh E.A."/>
            <person name="Kyrpides N.C."/>
            <person name="Woyke T."/>
        </authorList>
    </citation>
    <scope>NUCLEOTIDE SEQUENCE</scope>
    <source>
        <strain evidence="3">GVMAG-M-3300023174-57</strain>
    </source>
</reference>
<evidence type="ECO:0000256" key="2">
    <source>
        <dbReference type="SAM" id="MobiDB-lite"/>
    </source>
</evidence>
<organism evidence="3">
    <name type="scientific">viral metagenome</name>
    <dbReference type="NCBI Taxonomy" id="1070528"/>
    <lineage>
        <taxon>unclassified sequences</taxon>
        <taxon>metagenomes</taxon>
        <taxon>organismal metagenomes</taxon>
    </lineage>
</organism>
<feature type="region of interest" description="Disordered" evidence="2">
    <location>
        <begin position="277"/>
        <end position="306"/>
    </location>
</feature>
<dbReference type="EMBL" id="MN739667">
    <property type="protein sequence ID" value="QHT19521.1"/>
    <property type="molecule type" value="Genomic_DNA"/>
</dbReference>
<evidence type="ECO:0000256" key="1">
    <source>
        <dbReference type="SAM" id="Coils"/>
    </source>
</evidence>
<keyword evidence="1" id="KW-0175">Coiled coil</keyword>
<feature type="coiled-coil region" evidence="1">
    <location>
        <begin position="116"/>
        <end position="143"/>
    </location>
</feature>
<sequence length="306" mass="34090">MALRIRCNMQSSRLSLQGEFSYVKNYDIVNARGTVQAVDGIIVQLIEKKTVFRSKRDNAEYTTTDAIAEFTGGCVKHMCRSYLEIFDVVAGHSVSADEFSNGALATYKTEAAINALDAEGRDEEELEVELEDLETDEELADLAGLAAVDAEIPDNSTERAAYDAAGKEVKFRDRSINCGLTPLTVTLPMRPWEEDYLTKGIIVQTGRNVFISDPAQILEIKGLVTWRKSINSSAHGLPYTFDLSIADTIFGMSVTPEVLHTVTVKWGYYNNKSHMTSEYEPAATGGGRQTRRRRAIRRTRRRASRS</sequence>
<feature type="compositionally biased region" description="Basic residues" evidence="2">
    <location>
        <begin position="289"/>
        <end position="306"/>
    </location>
</feature>
<proteinExistence type="predicted"/>